<proteinExistence type="inferred from homology"/>
<evidence type="ECO:0000313" key="14">
    <source>
        <dbReference type="Proteomes" id="UP001295444"/>
    </source>
</evidence>
<dbReference type="GO" id="GO:0015280">
    <property type="term" value="F:ligand-gated sodium channel activity"/>
    <property type="evidence" value="ECO:0007669"/>
    <property type="project" value="TreeGrafter"/>
</dbReference>
<dbReference type="GO" id="GO:0005886">
    <property type="term" value="C:plasma membrane"/>
    <property type="evidence" value="ECO:0007669"/>
    <property type="project" value="TreeGrafter"/>
</dbReference>
<keyword evidence="2 11" id="KW-0813">Transport</keyword>
<evidence type="ECO:0000256" key="5">
    <source>
        <dbReference type="ARBA" id="ARBA00022989"/>
    </source>
</evidence>
<evidence type="ECO:0000256" key="6">
    <source>
        <dbReference type="ARBA" id="ARBA00023053"/>
    </source>
</evidence>
<gene>
    <name evidence="13" type="ORF">PECUL_23A054335</name>
</gene>
<keyword evidence="5 12" id="KW-1133">Transmembrane helix</keyword>
<protein>
    <submittedName>
        <fullName evidence="13">Amiloride-sensitive sodium channel subunit gamma-like</fullName>
    </submittedName>
</protein>
<comment type="similarity">
    <text evidence="11">Belongs to the amiloride-sensitive sodium channel (TC 1.A.6) family.</text>
</comment>
<keyword evidence="14" id="KW-1185">Reference proteome</keyword>
<dbReference type="InterPro" id="IPR020903">
    <property type="entry name" value="ENaC_CS"/>
</dbReference>
<dbReference type="PRINTS" id="PR01078">
    <property type="entry name" value="AMINACHANNEL"/>
</dbReference>
<dbReference type="Proteomes" id="UP001295444">
    <property type="component" value="Chromosome 09"/>
</dbReference>
<evidence type="ECO:0000256" key="1">
    <source>
        <dbReference type="ARBA" id="ARBA00004141"/>
    </source>
</evidence>
<comment type="subcellular location">
    <subcellularLocation>
        <location evidence="1">Membrane</location>
        <topology evidence="1">Multi-pass membrane protein</topology>
    </subcellularLocation>
</comment>
<evidence type="ECO:0000256" key="11">
    <source>
        <dbReference type="RuleBase" id="RU000679"/>
    </source>
</evidence>
<evidence type="ECO:0000256" key="9">
    <source>
        <dbReference type="ARBA" id="ARBA00023201"/>
    </source>
</evidence>
<dbReference type="PROSITE" id="PS01206">
    <property type="entry name" value="ASC"/>
    <property type="match status" value="1"/>
</dbReference>
<dbReference type="InterPro" id="IPR001873">
    <property type="entry name" value="ENaC"/>
</dbReference>
<keyword evidence="4 11" id="KW-0812">Transmembrane</keyword>
<sequence>MKVLKSSCDAMTLEKLGKTVVHHTSAHGIPNIFRSRHWFRRLVWLTFVSFALCCALWQCTEMVMTYYTYPSHEKIMLISSAKLKFPAVTICNLNSVKLSSLKRSFTMATSLHDSGLELTHRRNRSHSNNGSSEFADEHIQYTSAFNKFASEFNQLSDEQKVEMGHQLEEMLIFCSFHGQECNSRYINPLQEGVSAHQVQSYFSMFINYKFGNCFTFNSQKPIEFRGSPVSMQPLNITKAGFMYGLHLELFIEQIEYVRDITHAAGIRLLIHDQTQMPFPEDEGVNVPPGAETDIGMMKVHIERLKAPYGSQCTEGENIKNFYKEAYGAGYTREACKRTCAQQNIMENCGCSHWEFAYPKELFVPKCNLSDTAVRQCVKLYEFKFAHDELNCHCPLQCKEELYELTVSGSQWPSTAFIENFAKELKEMGGHMKDIADNPALIRDNFVKVVVYFKQLNFELIEEEPSMTEINLISNMGGLVGLWVGFSVCTLAEFFELFLDVLLLFIRRCLRTQGNREGYSNPYVQKQNPIYLQRTTKL</sequence>
<evidence type="ECO:0000256" key="2">
    <source>
        <dbReference type="ARBA" id="ARBA00022448"/>
    </source>
</evidence>
<keyword evidence="10 11" id="KW-0407">Ion channel</keyword>
<dbReference type="Gene3D" id="1.10.287.770">
    <property type="entry name" value="YojJ-like"/>
    <property type="match status" value="1"/>
</dbReference>
<evidence type="ECO:0000256" key="7">
    <source>
        <dbReference type="ARBA" id="ARBA00023065"/>
    </source>
</evidence>
<evidence type="ECO:0000256" key="8">
    <source>
        <dbReference type="ARBA" id="ARBA00023136"/>
    </source>
</evidence>
<keyword evidence="3 11" id="KW-0894">Sodium channel</keyword>
<evidence type="ECO:0000256" key="12">
    <source>
        <dbReference type="SAM" id="Phobius"/>
    </source>
</evidence>
<organism evidence="13 14">
    <name type="scientific">Pelobates cultripes</name>
    <name type="common">Western spadefoot toad</name>
    <dbReference type="NCBI Taxonomy" id="61616"/>
    <lineage>
        <taxon>Eukaryota</taxon>
        <taxon>Metazoa</taxon>
        <taxon>Chordata</taxon>
        <taxon>Craniata</taxon>
        <taxon>Vertebrata</taxon>
        <taxon>Euteleostomi</taxon>
        <taxon>Amphibia</taxon>
        <taxon>Batrachia</taxon>
        <taxon>Anura</taxon>
        <taxon>Pelobatoidea</taxon>
        <taxon>Pelobatidae</taxon>
        <taxon>Pelobates</taxon>
    </lineage>
</organism>
<keyword evidence="6" id="KW-0915">Sodium</keyword>
<evidence type="ECO:0000256" key="10">
    <source>
        <dbReference type="ARBA" id="ARBA00023303"/>
    </source>
</evidence>
<evidence type="ECO:0000256" key="3">
    <source>
        <dbReference type="ARBA" id="ARBA00022461"/>
    </source>
</evidence>
<dbReference type="Gene3D" id="2.60.470.10">
    <property type="entry name" value="Acid-sensing ion channels like domains"/>
    <property type="match status" value="1"/>
</dbReference>
<name>A0AAD1T3D4_PELCU</name>
<feature type="transmembrane region" description="Helical" evidence="12">
    <location>
        <begin position="479"/>
        <end position="505"/>
    </location>
</feature>
<evidence type="ECO:0000256" key="4">
    <source>
        <dbReference type="ARBA" id="ARBA00022692"/>
    </source>
</evidence>
<dbReference type="Pfam" id="PF00858">
    <property type="entry name" value="ASC"/>
    <property type="match status" value="1"/>
</dbReference>
<keyword evidence="7 11" id="KW-0406">Ion transport</keyword>
<keyword evidence="9 11" id="KW-0739">Sodium transport</keyword>
<keyword evidence="8 12" id="KW-0472">Membrane</keyword>
<feature type="transmembrane region" description="Helical" evidence="12">
    <location>
        <begin position="42"/>
        <end position="69"/>
    </location>
</feature>
<accession>A0AAD1T3D4</accession>
<reference evidence="13" key="1">
    <citation type="submission" date="2022-03" db="EMBL/GenBank/DDBJ databases">
        <authorList>
            <person name="Alioto T."/>
            <person name="Alioto T."/>
            <person name="Gomez Garrido J."/>
        </authorList>
    </citation>
    <scope>NUCLEOTIDE SEQUENCE</scope>
</reference>
<dbReference type="PANTHER" id="PTHR11690:SF294">
    <property type="entry name" value="AMILORIDE-SENSITIVE SODIUM CHANNEL SUBUNIT GAMMA-2-LIKE"/>
    <property type="match status" value="1"/>
</dbReference>
<dbReference type="EMBL" id="OW240920">
    <property type="protein sequence ID" value="CAH2316856.1"/>
    <property type="molecule type" value="Genomic_DNA"/>
</dbReference>
<dbReference type="AlphaFoldDB" id="A0AAD1T3D4"/>
<dbReference type="PANTHER" id="PTHR11690">
    <property type="entry name" value="AMILORIDE-SENSITIVE SODIUM CHANNEL-RELATED"/>
    <property type="match status" value="1"/>
</dbReference>
<evidence type="ECO:0000313" key="13">
    <source>
        <dbReference type="EMBL" id="CAH2316856.1"/>
    </source>
</evidence>